<feature type="transmembrane region" description="Helical" evidence="2">
    <location>
        <begin position="20"/>
        <end position="40"/>
    </location>
</feature>
<dbReference type="Proteomes" id="UP000450012">
    <property type="component" value="Unassembled WGS sequence"/>
</dbReference>
<keyword evidence="4" id="KW-1185">Reference proteome</keyword>
<organism evidence="3 4">
    <name type="scientific">Duganella rivi</name>
    <dbReference type="NCBI Taxonomy" id="2666083"/>
    <lineage>
        <taxon>Bacteria</taxon>
        <taxon>Pseudomonadati</taxon>
        <taxon>Pseudomonadota</taxon>
        <taxon>Betaproteobacteria</taxon>
        <taxon>Burkholderiales</taxon>
        <taxon>Oxalobacteraceae</taxon>
        <taxon>Telluria group</taxon>
        <taxon>Duganella</taxon>
    </lineage>
</organism>
<sequence length="244" mass="26376">MAEETTLRRLPRRVKAARGFTYLSLIIVVAIVAMVTASAIKLGSVLQRSRAEQELLDIGAAFSDALKSYADATPQGMPTQPPSLKDLLKDPRFPGMRRHLRKIFVDPMTGKAEWGIVYLGDKMGVLAVYSLSDARPVKIGNFPARYSGFAGKSRISEWKFAIATEAPRTIENSENQAQVAQSVPALQQNNAQTPQISAAPNSTVAVTADEAEKSTLPAPDEPVSHSEQAPATEPEKPPAEPVLE</sequence>
<evidence type="ECO:0000313" key="4">
    <source>
        <dbReference type="Proteomes" id="UP000450012"/>
    </source>
</evidence>
<evidence type="ECO:0000313" key="3">
    <source>
        <dbReference type="EMBL" id="MYM65261.1"/>
    </source>
</evidence>
<proteinExistence type="predicted"/>
<keyword evidence="2" id="KW-0812">Transmembrane</keyword>
<feature type="region of interest" description="Disordered" evidence="1">
    <location>
        <begin position="190"/>
        <end position="244"/>
    </location>
</feature>
<reference evidence="3 4" key="1">
    <citation type="submission" date="2019-12" db="EMBL/GenBank/DDBJ databases">
        <title>Novel species isolated from a subtropical stream in China.</title>
        <authorList>
            <person name="Lu H."/>
        </authorList>
    </citation>
    <scope>NUCLEOTIDE SEQUENCE [LARGE SCALE GENOMIC DNA]</scope>
    <source>
        <strain evidence="3 4">FT55W</strain>
    </source>
</reference>
<protein>
    <submittedName>
        <fullName evidence="3">Type II secretion system protein</fullName>
    </submittedName>
</protein>
<keyword evidence="2" id="KW-1133">Transmembrane helix</keyword>
<name>A0A7X4GKP7_9BURK</name>
<evidence type="ECO:0000256" key="1">
    <source>
        <dbReference type="SAM" id="MobiDB-lite"/>
    </source>
</evidence>
<dbReference type="RefSeq" id="WP_161011894.1">
    <property type="nucleotide sequence ID" value="NZ_WWCK01000001.1"/>
</dbReference>
<gene>
    <name evidence="3" type="ORF">GTP45_00250</name>
</gene>
<feature type="compositionally biased region" description="Polar residues" evidence="1">
    <location>
        <begin position="190"/>
        <end position="205"/>
    </location>
</feature>
<keyword evidence="2" id="KW-0472">Membrane</keyword>
<comment type="caution">
    <text evidence="3">The sequence shown here is derived from an EMBL/GenBank/DDBJ whole genome shotgun (WGS) entry which is preliminary data.</text>
</comment>
<dbReference type="EMBL" id="WWCK01000001">
    <property type="protein sequence ID" value="MYM65261.1"/>
    <property type="molecule type" value="Genomic_DNA"/>
</dbReference>
<accession>A0A7X4GKP7</accession>
<dbReference type="AlphaFoldDB" id="A0A7X4GKP7"/>
<evidence type="ECO:0000256" key="2">
    <source>
        <dbReference type="SAM" id="Phobius"/>
    </source>
</evidence>